<dbReference type="OrthoDB" id="9815744at2"/>
<dbReference type="PANTHER" id="PTHR44688:SF16">
    <property type="entry name" value="DNA-BINDING TRANSCRIPTIONAL ACTIVATOR DEVR_DOSR"/>
    <property type="match status" value="1"/>
</dbReference>
<dbReference type="PROSITE" id="PS50043">
    <property type="entry name" value="HTH_LUXR_2"/>
    <property type="match status" value="1"/>
</dbReference>
<dbReference type="SMART" id="SM00421">
    <property type="entry name" value="HTH_LUXR"/>
    <property type="match status" value="1"/>
</dbReference>
<keyword evidence="6" id="KW-1185">Reference proteome</keyword>
<dbReference type="GO" id="GO:0006355">
    <property type="term" value="P:regulation of DNA-templated transcription"/>
    <property type="evidence" value="ECO:0007669"/>
    <property type="project" value="InterPro"/>
</dbReference>
<accession>A0A5B8YDP9</accession>
<keyword evidence="2" id="KW-0238">DNA-binding</keyword>
<proteinExistence type="predicted"/>
<feature type="domain" description="HTH luxR-type" evidence="4">
    <location>
        <begin position="196"/>
        <end position="258"/>
    </location>
</feature>
<dbReference type="Gene3D" id="1.10.10.10">
    <property type="entry name" value="Winged helix-like DNA-binding domain superfamily/Winged helix DNA-binding domain"/>
    <property type="match status" value="1"/>
</dbReference>
<sequence length="258" mass="29563">MEVLDSCDWRAIADLWAELNEFGLSESEGAWVHFRQRVHQMLDVDRGLTVVLEEVAEPVDNPLYRCLPLVTLHHGPEAEQFNRLGHEWIFREPGYGNEPAIQYLAARHGQARTVSLRRSVDQRTFDGSTMRGYFDVLEVEDRLFSAFPVANGLEINIGVDRVRGSRVFGLREQQMLHTIVQGILPLARAYVRSRGLMPGQQELSAREQQVLSYLLGPLSEKEIADRLDLSTGYLHQVVVRIYRKLGVRSRPELMAQWL</sequence>
<keyword evidence="3" id="KW-0804">Transcription</keyword>
<evidence type="ECO:0000313" key="5">
    <source>
        <dbReference type="EMBL" id="QDG52557.1"/>
    </source>
</evidence>
<dbReference type="InterPro" id="IPR016032">
    <property type="entry name" value="Sig_transdc_resp-reg_C-effctor"/>
</dbReference>
<dbReference type="EMBL" id="CP041186">
    <property type="protein sequence ID" value="QDG52557.1"/>
    <property type="molecule type" value="Genomic_DNA"/>
</dbReference>
<keyword evidence="1" id="KW-0805">Transcription regulation</keyword>
<dbReference type="Pfam" id="PF00196">
    <property type="entry name" value="GerE"/>
    <property type="match status" value="1"/>
</dbReference>
<dbReference type="GO" id="GO:0003677">
    <property type="term" value="F:DNA binding"/>
    <property type="evidence" value="ECO:0007669"/>
    <property type="project" value="UniProtKB-KW"/>
</dbReference>
<name>A0A4Y6PX12_PERCE</name>
<evidence type="ECO:0000313" key="6">
    <source>
        <dbReference type="Proteomes" id="UP000315995"/>
    </source>
</evidence>
<evidence type="ECO:0000256" key="2">
    <source>
        <dbReference type="ARBA" id="ARBA00023125"/>
    </source>
</evidence>
<reference evidence="5 6" key="1">
    <citation type="submission" date="2019-06" db="EMBL/GenBank/DDBJ databases">
        <title>Persicimonas caeni gen. nov., sp. nov., a predatory bacterium isolated from solar saltern.</title>
        <authorList>
            <person name="Wang S."/>
        </authorList>
    </citation>
    <scope>NUCLEOTIDE SEQUENCE [LARGE SCALE GENOMIC DNA]</scope>
    <source>
        <strain evidence="5 6">YN101</strain>
    </source>
</reference>
<dbReference type="SUPFAM" id="SSF46894">
    <property type="entry name" value="C-terminal effector domain of the bipartite response regulators"/>
    <property type="match status" value="1"/>
</dbReference>
<evidence type="ECO:0000259" key="4">
    <source>
        <dbReference type="PROSITE" id="PS50043"/>
    </source>
</evidence>
<dbReference type="CDD" id="cd06170">
    <property type="entry name" value="LuxR_C_like"/>
    <property type="match status" value="1"/>
</dbReference>
<dbReference type="InterPro" id="IPR000792">
    <property type="entry name" value="Tscrpt_reg_LuxR_C"/>
</dbReference>
<gene>
    <name evidence="5" type="ORF">FIV42_17995</name>
</gene>
<accession>A0A4Y6PX12</accession>
<dbReference type="PANTHER" id="PTHR44688">
    <property type="entry name" value="DNA-BINDING TRANSCRIPTIONAL ACTIVATOR DEVR_DOSR"/>
    <property type="match status" value="1"/>
</dbReference>
<evidence type="ECO:0000256" key="1">
    <source>
        <dbReference type="ARBA" id="ARBA00023015"/>
    </source>
</evidence>
<protein>
    <submittedName>
        <fullName evidence="5">Helix-turn-helix transcriptional regulator</fullName>
    </submittedName>
</protein>
<dbReference type="InterPro" id="IPR036388">
    <property type="entry name" value="WH-like_DNA-bd_sf"/>
</dbReference>
<evidence type="ECO:0000256" key="3">
    <source>
        <dbReference type="ARBA" id="ARBA00023163"/>
    </source>
</evidence>
<dbReference type="AlphaFoldDB" id="A0A4Y6PX12"/>
<dbReference type="RefSeq" id="WP_141199024.1">
    <property type="nucleotide sequence ID" value="NZ_CP041186.1"/>
</dbReference>
<organism evidence="5 6">
    <name type="scientific">Persicimonas caeni</name>
    <dbReference type="NCBI Taxonomy" id="2292766"/>
    <lineage>
        <taxon>Bacteria</taxon>
        <taxon>Deltaproteobacteria</taxon>
        <taxon>Bradymonadales</taxon>
        <taxon>Bradymonadaceae</taxon>
        <taxon>Persicimonas</taxon>
    </lineage>
</organism>
<dbReference type="Proteomes" id="UP000315995">
    <property type="component" value="Chromosome"/>
</dbReference>